<dbReference type="AlphaFoldDB" id="A0A024VQK5"/>
<protein>
    <submittedName>
        <fullName evidence="2">Uncharacterized protein</fullName>
    </submittedName>
</protein>
<proteinExistence type="predicted"/>
<evidence type="ECO:0000256" key="1">
    <source>
        <dbReference type="SAM" id="SignalP"/>
    </source>
</evidence>
<feature type="chain" id="PRO_5001536362" evidence="1">
    <location>
        <begin position="28"/>
        <end position="114"/>
    </location>
</feature>
<sequence length="114" mass="13121">MKVFSIFKNVLMLFYIIATFHKIPSEGALNNAETLDNLDDNSLLAFFLLIQLEVPYFLDGLSSKIIYEKVIDATMYLFKEEIIKSSHINEIKQSLVQDINNTIIGVCQKKLLYI</sequence>
<gene>
    <name evidence="2" type="ORF">PFFCH_01990</name>
</gene>
<evidence type="ECO:0000313" key="2">
    <source>
        <dbReference type="EMBL" id="ETW30578.1"/>
    </source>
</evidence>
<keyword evidence="1" id="KW-0732">Signal</keyword>
<feature type="signal peptide" evidence="1">
    <location>
        <begin position="1"/>
        <end position="27"/>
    </location>
</feature>
<reference evidence="2 3" key="1">
    <citation type="submission" date="2013-02" db="EMBL/GenBank/DDBJ databases">
        <title>The Genome Annotation of Plasmodium falciparum FCH/4.</title>
        <authorList>
            <consortium name="The Broad Institute Genome Sequencing Platform"/>
            <consortium name="The Broad Institute Genome Sequencing Center for Infectious Disease"/>
            <person name="Neafsey D."/>
            <person name="Hoffman S."/>
            <person name="Volkman S."/>
            <person name="Rosenthal P."/>
            <person name="Walker B."/>
            <person name="Young S.K."/>
            <person name="Zeng Q."/>
            <person name="Gargeya S."/>
            <person name="Fitzgerald M."/>
            <person name="Haas B."/>
            <person name="Abouelleil A."/>
            <person name="Allen A.W."/>
            <person name="Alvarado L."/>
            <person name="Arachchi H.M."/>
            <person name="Berlin A.M."/>
            <person name="Chapman S.B."/>
            <person name="Gainer-Dewar J."/>
            <person name="Goldberg J."/>
            <person name="Griggs A."/>
            <person name="Gujja S."/>
            <person name="Hansen M."/>
            <person name="Howarth C."/>
            <person name="Imamovic A."/>
            <person name="Ireland A."/>
            <person name="Larimer J."/>
            <person name="McCowan C."/>
            <person name="Murphy C."/>
            <person name="Pearson M."/>
            <person name="Poon T.W."/>
            <person name="Priest M."/>
            <person name="Roberts A."/>
            <person name="Saif S."/>
            <person name="Shea T."/>
            <person name="Sisk P."/>
            <person name="Sykes S."/>
            <person name="Wortman J."/>
            <person name="Nusbaum C."/>
            <person name="Birren B."/>
        </authorList>
    </citation>
    <scope>NUCLEOTIDE SEQUENCE [LARGE SCALE GENOMIC DNA]</scope>
    <source>
        <strain evidence="2 3">FCH/4</strain>
    </source>
</reference>
<name>A0A024VQK5_PLAFA</name>
<evidence type="ECO:0000313" key="3">
    <source>
        <dbReference type="Proteomes" id="UP000030656"/>
    </source>
</evidence>
<organism evidence="2 3">
    <name type="scientific">Plasmodium falciparum FCH/4</name>
    <dbReference type="NCBI Taxonomy" id="1036724"/>
    <lineage>
        <taxon>Eukaryota</taxon>
        <taxon>Sar</taxon>
        <taxon>Alveolata</taxon>
        <taxon>Apicomplexa</taxon>
        <taxon>Aconoidasida</taxon>
        <taxon>Haemosporida</taxon>
        <taxon>Plasmodiidae</taxon>
        <taxon>Plasmodium</taxon>
        <taxon>Plasmodium (Laverania)</taxon>
    </lineage>
</organism>
<dbReference type="Proteomes" id="UP000030656">
    <property type="component" value="Unassembled WGS sequence"/>
</dbReference>
<accession>A0A024VQK5</accession>
<dbReference type="EMBL" id="KI927901">
    <property type="protein sequence ID" value="ETW30578.1"/>
    <property type="molecule type" value="Genomic_DNA"/>
</dbReference>
<reference evidence="2 3" key="2">
    <citation type="submission" date="2013-02" db="EMBL/GenBank/DDBJ databases">
        <title>The Genome Sequence of Plasmodium falciparum FCH/4.</title>
        <authorList>
            <consortium name="The Broad Institute Genome Sequencing Platform"/>
            <consortium name="The Broad Institute Genome Sequencing Center for Infectious Disease"/>
            <person name="Neafsey D."/>
            <person name="Cheeseman I."/>
            <person name="Volkman S."/>
            <person name="Adams J."/>
            <person name="Walker B."/>
            <person name="Young S.K."/>
            <person name="Zeng Q."/>
            <person name="Gargeya S."/>
            <person name="Fitzgerald M."/>
            <person name="Haas B."/>
            <person name="Abouelleil A."/>
            <person name="Alvarado L."/>
            <person name="Arachchi H.M."/>
            <person name="Berlin A.M."/>
            <person name="Chapman S.B."/>
            <person name="Dewar J."/>
            <person name="Goldberg J."/>
            <person name="Griggs A."/>
            <person name="Gujja S."/>
            <person name="Hansen M."/>
            <person name="Howarth C."/>
            <person name="Imamovic A."/>
            <person name="Larimer J."/>
            <person name="McCowan C."/>
            <person name="Murphy C."/>
            <person name="Neiman D."/>
            <person name="Pearson M."/>
            <person name="Priest M."/>
            <person name="Roberts A."/>
            <person name="Saif S."/>
            <person name="Shea T."/>
            <person name="Sisk P."/>
            <person name="Sykes S."/>
            <person name="Wortman J."/>
            <person name="Nusbaum C."/>
            <person name="Birren B."/>
        </authorList>
    </citation>
    <scope>NUCLEOTIDE SEQUENCE [LARGE SCALE GENOMIC DNA]</scope>
    <source>
        <strain evidence="2 3">FCH/4</strain>
    </source>
</reference>